<dbReference type="Gene3D" id="1.10.510.10">
    <property type="entry name" value="Transferase(Phosphotransferase) domain 1"/>
    <property type="match status" value="1"/>
</dbReference>
<keyword evidence="2" id="KW-1003">Cell membrane</keyword>
<evidence type="ECO:0000256" key="18">
    <source>
        <dbReference type="SAM" id="Phobius"/>
    </source>
</evidence>
<dbReference type="EnsemblMetazoa" id="XM_012693477.3">
    <property type="protein sequence ID" value="XP_012548931.3"/>
    <property type="gene ID" value="LOC101736942"/>
</dbReference>
<dbReference type="SMART" id="SM00219">
    <property type="entry name" value="TyrKc"/>
    <property type="match status" value="1"/>
</dbReference>
<keyword evidence="23" id="KW-1185">Reference proteome</keyword>
<feature type="compositionally biased region" description="Basic residues" evidence="17">
    <location>
        <begin position="150"/>
        <end position="160"/>
    </location>
</feature>
<evidence type="ECO:0000256" key="14">
    <source>
        <dbReference type="ARBA" id="ARBA00023180"/>
    </source>
</evidence>
<feature type="domain" description="Protein kinase" evidence="20">
    <location>
        <begin position="753"/>
        <end position="1026"/>
    </location>
</feature>
<accession>A0A8R2GBE1</accession>
<keyword evidence="4 18" id="KW-0812">Transmembrane</keyword>
<dbReference type="GO" id="GO:0005518">
    <property type="term" value="F:collagen binding"/>
    <property type="evidence" value="ECO:0007669"/>
    <property type="project" value="TreeGrafter"/>
</dbReference>
<feature type="compositionally biased region" description="Low complexity" evidence="17">
    <location>
        <begin position="39"/>
        <end position="50"/>
    </location>
</feature>
<evidence type="ECO:0000256" key="19">
    <source>
        <dbReference type="SAM" id="SignalP"/>
    </source>
</evidence>
<evidence type="ECO:0008006" key="24">
    <source>
        <dbReference type="Google" id="ProtNLM"/>
    </source>
</evidence>
<dbReference type="SMART" id="SM00231">
    <property type="entry name" value="FA58C"/>
    <property type="match status" value="1"/>
</dbReference>
<comment type="catalytic activity">
    <reaction evidence="15">
        <text>L-tyrosyl-[protein] + ATP = O-phospho-L-tyrosyl-[protein] + ADP + H(+)</text>
        <dbReference type="Rhea" id="RHEA:10596"/>
        <dbReference type="Rhea" id="RHEA-COMP:10136"/>
        <dbReference type="Rhea" id="RHEA-COMP:20101"/>
        <dbReference type="ChEBI" id="CHEBI:15378"/>
        <dbReference type="ChEBI" id="CHEBI:30616"/>
        <dbReference type="ChEBI" id="CHEBI:46858"/>
        <dbReference type="ChEBI" id="CHEBI:61978"/>
        <dbReference type="ChEBI" id="CHEBI:456216"/>
        <dbReference type="EC" id="2.7.10.1"/>
    </reaction>
</comment>
<feature type="region of interest" description="Disordered" evidence="17">
    <location>
        <begin position="36"/>
        <end position="81"/>
    </location>
</feature>
<dbReference type="GO" id="GO:0048680">
    <property type="term" value="P:positive regulation of axon regeneration"/>
    <property type="evidence" value="ECO:0007669"/>
    <property type="project" value="UniProtKB-ARBA"/>
</dbReference>
<dbReference type="GO" id="GO:0005524">
    <property type="term" value="F:ATP binding"/>
    <property type="evidence" value="ECO:0007669"/>
    <property type="project" value="UniProtKB-KW"/>
</dbReference>
<proteinExistence type="inferred from homology"/>
<dbReference type="InterPro" id="IPR048525">
    <property type="entry name" value="DDR1-2_DS-like"/>
</dbReference>
<evidence type="ECO:0000256" key="10">
    <source>
        <dbReference type="ARBA" id="ARBA00023136"/>
    </source>
</evidence>
<keyword evidence="6" id="KW-0547">Nucleotide-binding</keyword>
<feature type="domain" description="F5/8 type C" evidence="21">
    <location>
        <begin position="202"/>
        <end position="357"/>
    </location>
</feature>
<dbReference type="InterPro" id="IPR050122">
    <property type="entry name" value="RTK"/>
</dbReference>
<dbReference type="InterPro" id="IPR020635">
    <property type="entry name" value="Tyr_kinase_cat_dom"/>
</dbReference>
<dbReference type="InterPro" id="IPR000421">
    <property type="entry name" value="FA58C"/>
</dbReference>
<reference evidence="22" key="2">
    <citation type="submission" date="2022-06" db="UniProtKB">
        <authorList>
            <consortium name="EnsemblMetazoa"/>
        </authorList>
    </citation>
    <scope>IDENTIFICATION</scope>
    <source>
        <strain evidence="22">p50T (Dazao)</strain>
    </source>
</reference>
<dbReference type="Pfam" id="PF00754">
    <property type="entry name" value="F5_F8_type_C"/>
    <property type="match status" value="1"/>
</dbReference>
<feature type="compositionally biased region" description="Acidic residues" evidence="17">
    <location>
        <begin position="169"/>
        <end position="179"/>
    </location>
</feature>
<dbReference type="AlphaFoldDB" id="A0A8R2GBE1"/>
<feature type="chain" id="PRO_5035727818" description="Discoidin domain-containing receptor 2-like" evidence="19">
    <location>
        <begin position="28"/>
        <end position="1039"/>
    </location>
</feature>
<evidence type="ECO:0000259" key="21">
    <source>
        <dbReference type="PROSITE" id="PS50022"/>
    </source>
</evidence>
<dbReference type="InterPro" id="IPR008979">
    <property type="entry name" value="Galactose-bd-like_sf"/>
</dbReference>
<organism evidence="22 23">
    <name type="scientific">Bombyx mori</name>
    <name type="common">Silk moth</name>
    <dbReference type="NCBI Taxonomy" id="7091"/>
    <lineage>
        <taxon>Eukaryota</taxon>
        <taxon>Metazoa</taxon>
        <taxon>Ecdysozoa</taxon>
        <taxon>Arthropoda</taxon>
        <taxon>Hexapoda</taxon>
        <taxon>Insecta</taxon>
        <taxon>Pterygota</taxon>
        <taxon>Neoptera</taxon>
        <taxon>Endopterygota</taxon>
        <taxon>Lepidoptera</taxon>
        <taxon>Glossata</taxon>
        <taxon>Ditrysia</taxon>
        <taxon>Bombycoidea</taxon>
        <taxon>Bombycidae</taxon>
        <taxon>Bombycinae</taxon>
        <taxon>Bombyx</taxon>
    </lineage>
</organism>
<evidence type="ECO:0000256" key="3">
    <source>
        <dbReference type="ARBA" id="ARBA00022679"/>
    </source>
</evidence>
<evidence type="ECO:0000313" key="23">
    <source>
        <dbReference type="Proteomes" id="UP000005204"/>
    </source>
</evidence>
<dbReference type="Gene3D" id="3.30.200.20">
    <property type="entry name" value="Phosphorylase Kinase, domain 1"/>
    <property type="match status" value="1"/>
</dbReference>
<keyword evidence="5 19" id="KW-0732">Signal</keyword>
<dbReference type="SUPFAM" id="SSF56112">
    <property type="entry name" value="Protein kinase-like (PK-like)"/>
    <property type="match status" value="1"/>
</dbReference>
<feature type="transmembrane region" description="Helical" evidence="18">
    <location>
        <begin position="571"/>
        <end position="594"/>
    </location>
</feature>
<sequence>MKRIAPLVMRLATVSLVALALADGGSGSGTSIVAKMPKAATAAPTTAPAPRRQRQRNRRRTTTTTTTTTEEPDDDDDVDEVTTHVTTTTVDPRTFDHSKMKRIAPLVMRLATVSLVALALADGGSGSGTSIVAKMPKAATAAPTTAPAPRRQRQRNRRRTTTTTTTTTEEPDDDDDVDEVTTHVTTTTVDPRTFDHTDIGSCEVPLGMESGMISNESLSASSSYDQSVSPLSSRIRTEIRGGAWCPNGLISPKSRQYLEIDLHNEYLITATESQGRFANSIGVEFVESYSIEYWRPALNRWVKYKDFNGSRLIPGNVNTYTTKKTTLEAPFIASIVRVFPYAAHPRTACMRVELYGCRWKQALIAYSAPKGGDMQSMTGGAKFEDMSYDGILRKGVMIDGMGQITDSLLGPNDFELPDPMDTRGTRWVGWNKTMQVDEEVQIIFNFSTTRTLFFVDIHTNNMFTKDVQLFKEIEIYFSLEGERWQEDFISMEPKQDRVSEHARIIHVDLENRTAKHVMMKLYFQHEWILISEVTFKSAPTVVNASVEFLEEYYRTDIPPSSRKKRNSSMRVSVGLACGALVGGGAFIAATAVLLTKKARRRIPNVLKKPFCPSLRNGNANARNTRRAPRLALALANCPPIHMLRPAVVDEDYREPYNIWRETLGRRDKREIHDQNEYNEICEDTEFPRPYMMKRPDPHESFYAATDIIHHAYPEERPIRRERPIPGLFTSIKLPEAEPPNGVAPLLDFPRGRMRPVSFLGEGPHGNLQICETDGIEELSDEESPSGGRRRLVVVKTLWRGCHNDIKAAFAREATWGAGLKHPQLARVLGLSLLEPPCAALDRGDAVPLPTILRLDRKLSYSSLIHICCQIAAGMKYLESFELVHRDLAARNVTVSEELNVKVSDYAMFCEEFVGDYHVMADGTRIPLRWMAWECLLMGMCSPASDVWSFGVTVWEVLTYCTVRPFEEMNDDQVVGNASEWRCGGRNARVPAAPPPRCRRELYDLMHECWRREPIQRPRFHDLHRFLERMTHGYKPPANR</sequence>
<keyword evidence="11" id="KW-0829">Tyrosine-protein kinase</keyword>
<keyword evidence="3" id="KW-0808">Transferase</keyword>
<feature type="compositionally biased region" description="Low complexity" evidence="17">
    <location>
        <begin position="138"/>
        <end position="149"/>
    </location>
</feature>
<comment type="similarity">
    <text evidence="16">Belongs to the protein kinase superfamily. Tyr protein kinase family. Insulin receptor subfamily.</text>
</comment>
<evidence type="ECO:0000313" key="22">
    <source>
        <dbReference type="EnsemblMetazoa" id="XP_012548931.3"/>
    </source>
</evidence>
<keyword evidence="12" id="KW-1015">Disulfide bond</keyword>
<dbReference type="Gene3D" id="2.60.120.260">
    <property type="entry name" value="Galactose-binding domain-like"/>
    <property type="match status" value="1"/>
</dbReference>
<dbReference type="Pfam" id="PF21114">
    <property type="entry name" value="DDR1-2_DS-like"/>
    <property type="match status" value="1"/>
</dbReference>
<dbReference type="FunFam" id="2.60.120.260:FF:000007">
    <property type="entry name" value="Discoidin domain receptor tyrosine kinase 1"/>
    <property type="match status" value="1"/>
</dbReference>
<comment type="subcellular location">
    <subcellularLocation>
        <location evidence="1">Cell membrane</location>
        <topology evidence="1">Single-pass type I membrane protein</topology>
    </subcellularLocation>
</comment>
<keyword evidence="9 18" id="KW-1133">Transmembrane helix</keyword>
<keyword evidence="13" id="KW-0675">Receptor</keyword>
<evidence type="ECO:0000256" key="6">
    <source>
        <dbReference type="ARBA" id="ARBA00022741"/>
    </source>
</evidence>
<evidence type="ECO:0000256" key="8">
    <source>
        <dbReference type="ARBA" id="ARBA00022840"/>
    </source>
</evidence>
<evidence type="ECO:0000259" key="20">
    <source>
        <dbReference type="PROSITE" id="PS50011"/>
    </source>
</evidence>
<name>A0A8R2GBE1_BOMMO</name>
<keyword evidence="8" id="KW-0067">ATP-binding</keyword>
<dbReference type="InterPro" id="IPR000719">
    <property type="entry name" value="Prot_kinase_dom"/>
</dbReference>
<feature type="region of interest" description="Disordered" evidence="17">
    <location>
        <begin position="135"/>
        <end position="180"/>
    </location>
</feature>
<evidence type="ECO:0000256" key="12">
    <source>
        <dbReference type="ARBA" id="ARBA00023157"/>
    </source>
</evidence>
<keyword evidence="7" id="KW-0418">Kinase</keyword>
<dbReference type="GO" id="GO:0048468">
    <property type="term" value="P:cell development"/>
    <property type="evidence" value="ECO:0007669"/>
    <property type="project" value="UniProtKB-ARBA"/>
</dbReference>
<keyword evidence="14" id="KW-0325">Glycoprotein</keyword>
<dbReference type="FunFam" id="1.10.510.10:FF:001512">
    <property type="entry name" value="Receptor tyrosine-protein kinase erbB-2"/>
    <property type="match status" value="1"/>
</dbReference>
<protein>
    <recommendedName>
        <fullName evidence="24">Discoidin domain-containing receptor 2-like</fullName>
    </recommendedName>
</protein>
<evidence type="ECO:0000256" key="15">
    <source>
        <dbReference type="ARBA" id="ARBA00051243"/>
    </source>
</evidence>
<dbReference type="PRINTS" id="PR00109">
    <property type="entry name" value="TYRKINASE"/>
</dbReference>
<dbReference type="InterPro" id="IPR011009">
    <property type="entry name" value="Kinase-like_dom_sf"/>
</dbReference>
<dbReference type="PROSITE" id="PS50011">
    <property type="entry name" value="PROTEIN_KINASE_DOM"/>
    <property type="match status" value="1"/>
</dbReference>
<dbReference type="Gene3D" id="2.60.120.1190">
    <property type="match status" value="1"/>
</dbReference>
<feature type="compositionally biased region" description="Basic residues" evidence="17">
    <location>
        <begin position="51"/>
        <end position="61"/>
    </location>
</feature>
<evidence type="ECO:0000256" key="16">
    <source>
        <dbReference type="ARBA" id="ARBA00061639"/>
    </source>
</evidence>
<evidence type="ECO:0000256" key="1">
    <source>
        <dbReference type="ARBA" id="ARBA00004251"/>
    </source>
</evidence>
<keyword evidence="10 18" id="KW-0472">Membrane</keyword>
<dbReference type="InterPro" id="IPR001245">
    <property type="entry name" value="Ser-Thr/Tyr_kinase_cat_dom"/>
</dbReference>
<dbReference type="GO" id="GO:0038062">
    <property type="term" value="F:protein tyrosine kinase collagen receptor activity"/>
    <property type="evidence" value="ECO:0007669"/>
    <property type="project" value="TreeGrafter"/>
</dbReference>
<evidence type="ECO:0000256" key="2">
    <source>
        <dbReference type="ARBA" id="ARBA00022475"/>
    </source>
</evidence>
<dbReference type="GO" id="GO:0030182">
    <property type="term" value="P:neuron differentiation"/>
    <property type="evidence" value="ECO:0007669"/>
    <property type="project" value="UniProtKB-ARBA"/>
</dbReference>
<feature type="compositionally biased region" description="Acidic residues" evidence="17">
    <location>
        <begin position="70"/>
        <end position="80"/>
    </location>
</feature>
<dbReference type="GO" id="GO:0043235">
    <property type="term" value="C:receptor complex"/>
    <property type="evidence" value="ECO:0007669"/>
    <property type="project" value="TreeGrafter"/>
</dbReference>
<evidence type="ECO:0000256" key="13">
    <source>
        <dbReference type="ARBA" id="ARBA00023170"/>
    </source>
</evidence>
<evidence type="ECO:0000256" key="11">
    <source>
        <dbReference type="ARBA" id="ARBA00023137"/>
    </source>
</evidence>
<evidence type="ECO:0000256" key="7">
    <source>
        <dbReference type="ARBA" id="ARBA00022777"/>
    </source>
</evidence>
<reference evidence="23" key="1">
    <citation type="journal article" date="2008" name="Insect Biochem. Mol. Biol.">
        <title>The genome of a lepidopteran model insect, the silkworm Bombyx mori.</title>
        <authorList>
            <consortium name="International Silkworm Genome Consortium"/>
        </authorList>
    </citation>
    <scope>NUCLEOTIDE SEQUENCE [LARGE SCALE GENOMIC DNA]</scope>
    <source>
        <strain evidence="23">p50T</strain>
    </source>
</reference>
<dbReference type="Pfam" id="PF07714">
    <property type="entry name" value="PK_Tyr_Ser-Thr"/>
    <property type="match status" value="1"/>
</dbReference>
<feature type="signal peptide" evidence="19">
    <location>
        <begin position="1"/>
        <end position="27"/>
    </location>
</feature>
<evidence type="ECO:0000256" key="5">
    <source>
        <dbReference type="ARBA" id="ARBA00022729"/>
    </source>
</evidence>
<dbReference type="PROSITE" id="PS01286">
    <property type="entry name" value="FA58C_2"/>
    <property type="match status" value="1"/>
</dbReference>
<dbReference type="SMR" id="A0A8R2GBE1"/>
<dbReference type="PANTHER" id="PTHR24416">
    <property type="entry name" value="TYROSINE-PROTEIN KINASE RECEPTOR"/>
    <property type="match status" value="1"/>
</dbReference>
<evidence type="ECO:0000256" key="9">
    <source>
        <dbReference type="ARBA" id="ARBA00022989"/>
    </source>
</evidence>
<dbReference type="SUPFAM" id="SSF49785">
    <property type="entry name" value="Galactose-binding domain-like"/>
    <property type="match status" value="1"/>
</dbReference>
<evidence type="ECO:0000256" key="4">
    <source>
        <dbReference type="ARBA" id="ARBA00022692"/>
    </source>
</evidence>
<dbReference type="PROSITE" id="PS50022">
    <property type="entry name" value="FA58C_3"/>
    <property type="match status" value="1"/>
</dbReference>
<evidence type="ECO:0000256" key="17">
    <source>
        <dbReference type="SAM" id="MobiDB-lite"/>
    </source>
</evidence>
<dbReference type="GO" id="GO:0005886">
    <property type="term" value="C:plasma membrane"/>
    <property type="evidence" value="ECO:0007669"/>
    <property type="project" value="UniProtKB-SubCell"/>
</dbReference>
<dbReference type="GO" id="GO:0051897">
    <property type="term" value="P:positive regulation of phosphatidylinositol 3-kinase/protein kinase B signal transduction"/>
    <property type="evidence" value="ECO:0007669"/>
    <property type="project" value="TreeGrafter"/>
</dbReference>
<dbReference type="PANTHER" id="PTHR24416:SF580">
    <property type="entry name" value="DISCOIDIN DOMAIN RECEPTOR, ISOFORM F"/>
    <property type="match status" value="1"/>
</dbReference>
<dbReference type="Proteomes" id="UP000005204">
    <property type="component" value="Unassembled WGS sequence"/>
</dbReference>